<dbReference type="InterPro" id="IPR036866">
    <property type="entry name" value="RibonucZ/Hydroxyglut_hydro"/>
</dbReference>
<dbReference type="HOGENOM" id="CLU_030571_5_1_2"/>
<evidence type="ECO:0000313" key="7">
    <source>
        <dbReference type="Proteomes" id="UP000028501"/>
    </source>
</evidence>
<keyword evidence="4" id="KW-0862">Zinc</keyword>
<dbReference type="SMART" id="SM00849">
    <property type="entry name" value="Lactamase_B"/>
    <property type="match status" value="1"/>
</dbReference>
<sequence length="209" mass="23185">MKPVRIVAPPLAANCYLLLDEKKALIDVGGDIQFILNALKRYIDPRELDYIILTHSHYDHAAAAGHFKGIAKIAIHKDEYSLLKAQGFTSFMFGVSFKKFEPDIMLEGGEVIELGELSLEVIHTPGHSPGSICLYEPERKWLFSGDTVFAHGSFGRVDLPGGSARELINSLEKLSKLDVENLYPGHEDIIEGNAARHIANSLRIAKMFL</sequence>
<evidence type="ECO:0000259" key="5">
    <source>
        <dbReference type="SMART" id="SM00849"/>
    </source>
</evidence>
<dbReference type="SMR" id="A0A075WCX8"/>
<dbReference type="SUPFAM" id="SSF56281">
    <property type="entry name" value="Metallo-hydrolase/oxidoreductase"/>
    <property type="match status" value="1"/>
</dbReference>
<organism evidence="6 7">
    <name type="scientific">Archaeoglobus fulgidus DSM 8774</name>
    <dbReference type="NCBI Taxonomy" id="1344584"/>
    <lineage>
        <taxon>Archaea</taxon>
        <taxon>Methanobacteriati</taxon>
        <taxon>Methanobacteriota</taxon>
        <taxon>Archaeoglobi</taxon>
        <taxon>Archaeoglobales</taxon>
        <taxon>Archaeoglobaceae</taxon>
        <taxon>Archaeoglobus</taxon>
    </lineage>
</organism>
<dbReference type="KEGG" id="afg:AFULGI_00006510"/>
<reference evidence="6 7" key="1">
    <citation type="submission" date="2013-07" db="EMBL/GenBank/DDBJ databases">
        <title>Genome of Archaeoglobus fulgidus.</title>
        <authorList>
            <person name="Fiebig A."/>
            <person name="Birkeland N.-K."/>
        </authorList>
    </citation>
    <scope>NUCLEOTIDE SEQUENCE [LARGE SCALE GENOMIC DNA]</scope>
    <source>
        <strain evidence="6 7">DSM 8774</strain>
    </source>
</reference>
<keyword evidence="2" id="KW-0479">Metal-binding</keyword>
<evidence type="ECO:0000256" key="4">
    <source>
        <dbReference type="ARBA" id="ARBA00022833"/>
    </source>
</evidence>
<dbReference type="PANTHER" id="PTHR46233">
    <property type="entry name" value="HYDROXYACYLGLUTATHIONE HYDROLASE GLOC"/>
    <property type="match status" value="1"/>
</dbReference>
<dbReference type="InterPro" id="IPR051453">
    <property type="entry name" value="MBL_Glyoxalase_II"/>
</dbReference>
<dbReference type="AlphaFoldDB" id="A0A075WCX8"/>
<evidence type="ECO:0000256" key="3">
    <source>
        <dbReference type="ARBA" id="ARBA00022801"/>
    </source>
</evidence>
<dbReference type="EMBL" id="CP006577">
    <property type="protein sequence ID" value="AIG97452.1"/>
    <property type="molecule type" value="Genomic_DNA"/>
</dbReference>
<keyword evidence="3 6" id="KW-0378">Hydrolase</keyword>
<feature type="domain" description="Metallo-beta-lactamase" evidence="5">
    <location>
        <begin position="12"/>
        <end position="186"/>
    </location>
</feature>
<dbReference type="InterPro" id="IPR001279">
    <property type="entry name" value="Metallo-B-lactamas"/>
</dbReference>
<name>A0A075WCX8_ARCFL</name>
<protein>
    <submittedName>
        <fullName evidence="6">Zn-dependent hydrolase</fullName>
    </submittedName>
</protein>
<proteinExistence type="predicted"/>
<evidence type="ECO:0000256" key="2">
    <source>
        <dbReference type="ARBA" id="ARBA00022723"/>
    </source>
</evidence>
<accession>A0A075WCX8</accession>
<evidence type="ECO:0000313" key="6">
    <source>
        <dbReference type="EMBL" id="AIG97452.1"/>
    </source>
</evidence>
<evidence type="ECO:0000256" key="1">
    <source>
        <dbReference type="ARBA" id="ARBA00001947"/>
    </source>
</evidence>
<dbReference type="PANTHER" id="PTHR46233:SF3">
    <property type="entry name" value="HYDROXYACYLGLUTATHIONE HYDROLASE GLOC"/>
    <property type="match status" value="1"/>
</dbReference>
<dbReference type="GO" id="GO:0016787">
    <property type="term" value="F:hydrolase activity"/>
    <property type="evidence" value="ECO:0007669"/>
    <property type="project" value="UniProtKB-KW"/>
</dbReference>
<dbReference type="Pfam" id="PF00753">
    <property type="entry name" value="Lactamase_B"/>
    <property type="match status" value="1"/>
</dbReference>
<dbReference type="Gene3D" id="3.60.15.10">
    <property type="entry name" value="Ribonuclease Z/Hydroxyacylglutathione hydrolase-like"/>
    <property type="match status" value="1"/>
</dbReference>
<dbReference type="Proteomes" id="UP000028501">
    <property type="component" value="Chromosome"/>
</dbReference>
<dbReference type="GeneID" id="24794176"/>
<dbReference type="GO" id="GO:0046872">
    <property type="term" value="F:metal ion binding"/>
    <property type="evidence" value="ECO:0007669"/>
    <property type="project" value="UniProtKB-KW"/>
</dbReference>
<dbReference type="RefSeq" id="WP_010878079.1">
    <property type="nucleotide sequence ID" value="NZ_CP006577.1"/>
</dbReference>
<comment type="cofactor">
    <cofactor evidence="1">
        <name>Zn(2+)</name>
        <dbReference type="ChEBI" id="CHEBI:29105"/>
    </cofactor>
</comment>
<dbReference type="CDD" id="cd06262">
    <property type="entry name" value="metallo-hydrolase-like_MBL-fold"/>
    <property type="match status" value="1"/>
</dbReference>
<gene>
    <name evidence="6" type="ORF">AFULGI_00006510</name>
</gene>